<reference evidence="4 5" key="1">
    <citation type="submission" date="2019-03" db="EMBL/GenBank/DDBJ databases">
        <title>Genomic Encyclopedia of Type Strains, Phase III (KMG-III): the genomes of soil and plant-associated and newly described type strains.</title>
        <authorList>
            <person name="Whitman W."/>
        </authorList>
    </citation>
    <scope>NUCLEOTIDE SEQUENCE [LARGE SCALE GENOMIC DNA]</scope>
    <source>
        <strain evidence="4 5">CGMCC 1.10957</strain>
    </source>
</reference>
<evidence type="ECO:0000256" key="1">
    <source>
        <dbReference type="SAM" id="Coils"/>
    </source>
</evidence>
<evidence type="ECO:0008006" key="6">
    <source>
        <dbReference type="Google" id="ProtNLM"/>
    </source>
</evidence>
<name>A0ABY2G6H8_9FLAO</name>
<dbReference type="RefSeq" id="WP_134199565.1">
    <property type="nucleotide sequence ID" value="NZ_SOQZ01000003.1"/>
</dbReference>
<evidence type="ECO:0000256" key="2">
    <source>
        <dbReference type="SAM" id="MobiDB-lite"/>
    </source>
</evidence>
<gene>
    <name evidence="4" type="ORF">A8975_1586</name>
</gene>
<organism evidence="4 5">
    <name type="scientific">Meridianimaribacter flavus</name>
    <dbReference type="NCBI Taxonomy" id="571115"/>
    <lineage>
        <taxon>Bacteria</taxon>
        <taxon>Pseudomonadati</taxon>
        <taxon>Bacteroidota</taxon>
        <taxon>Flavobacteriia</taxon>
        <taxon>Flavobacteriales</taxon>
        <taxon>Flavobacteriaceae</taxon>
        <taxon>Meridianimaribacter</taxon>
    </lineage>
</organism>
<feature type="chain" id="PRO_5047389483" description="Adhesin domain-containing protein" evidence="3">
    <location>
        <begin position="22"/>
        <end position="526"/>
    </location>
</feature>
<protein>
    <recommendedName>
        <fullName evidence="6">Adhesin domain-containing protein</fullName>
    </recommendedName>
</protein>
<keyword evidence="3" id="KW-0732">Signal</keyword>
<dbReference type="Proteomes" id="UP000294930">
    <property type="component" value="Unassembled WGS sequence"/>
</dbReference>
<feature type="compositionally biased region" description="Low complexity" evidence="2">
    <location>
        <begin position="499"/>
        <end position="510"/>
    </location>
</feature>
<evidence type="ECO:0000313" key="4">
    <source>
        <dbReference type="EMBL" id="TDY11747.1"/>
    </source>
</evidence>
<comment type="caution">
    <text evidence="4">The sequence shown here is derived from an EMBL/GenBank/DDBJ whole genome shotgun (WGS) entry which is preliminary data.</text>
</comment>
<feature type="signal peptide" evidence="3">
    <location>
        <begin position="1"/>
        <end position="21"/>
    </location>
</feature>
<feature type="coiled-coil region" evidence="1">
    <location>
        <begin position="263"/>
        <end position="327"/>
    </location>
</feature>
<keyword evidence="5" id="KW-1185">Reference proteome</keyword>
<evidence type="ECO:0000313" key="5">
    <source>
        <dbReference type="Proteomes" id="UP000294930"/>
    </source>
</evidence>
<accession>A0ABY2G6H8</accession>
<feature type="region of interest" description="Disordered" evidence="2">
    <location>
        <begin position="491"/>
        <end position="510"/>
    </location>
</feature>
<dbReference type="EMBL" id="SOQZ01000003">
    <property type="protein sequence ID" value="TDY11747.1"/>
    <property type="molecule type" value="Genomic_DNA"/>
</dbReference>
<evidence type="ECO:0000256" key="3">
    <source>
        <dbReference type="SAM" id="SignalP"/>
    </source>
</evidence>
<proteinExistence type="predicted"/>
<keyword evidence="1" id="KW-0175">Coiled coil</keyword>
<sequence length="526" mass="61034">MKTIQLMLFMLCATISVTAQQQLNKISQSIKVDKDVTIDLNTSYVQIEIDTWNKDLVEVEAYIESDKLSKEELKKALENWNISVEGSGKNVSISSKGSRNVWGNFNMEGFEFEFDNNFEFDALRELEFELAELPEMPELPEIPELPEMPEMELPKLPKLPKLPELPKGIHSVHFDTEAYKKDGEKYLEKWSKEYEEKYGKEYKDKMKAWAKEFSKVDFDNYEKEMQKWGEEYGKQFGEDYEVKLKEWSKKFDKQWGKEYAKRMEEWEAKHGKQMEERAKQMEERSAEIAKRFEERQKAHAERQAHLAERLEERMERNEKRRVELSRTLEARSGKVKKTIKIKMPKDAKLNLNVRHGELKFTSVIKNLRADISHSTLVANHIDGSETSINVSYSPVLIDTWSQGELKLNYVDKAHVKQVNRIVLNSNSSNISLDNLNGNAIIDGSFGDLTISKINDSFNNINLVLENSDALISLPKTAFNLQYKGDRTRFTHPEKQDAKNTSSFSTNSPNSNKTIVVNAKFSHVIMQ</sequence>